<dbReference type="AlphaFoldDB" id="A0A645B6K1"/>
<comment type="caution">
    <text evidence="2">The sequence shown here is derived from an EMBL/GenBank/DDBJ whole genome shotgun (WGS) entry which is preliminary data.</text>
</comment>
<gene>
    <name evidence="2" type="ORF">SDC9_107919</name>
</gene>
<feature type="domain" description="Restriction system protein Mrr-like N-terminal" evidence="1">
    <location>
        <begin position="10"/>
        <end position="73"/>
    </location>
</feature>
<proteinExistence type="predicted"/>
<sequence>MTVPITPKYGKLITVTFKALKELGGSGKNDEINEKAAELLDLPDEVLEFPHLNSSSISEVNYRLAWARTFLKKNMVP</sequence>
<protein>
    <recommendedName>
        <fullName evidence="1">Restriction system protein Mrr-like N-terminal domain-containing protein</fullName>
    </recommendedName>
</protein>
<dbReference type="EMBL" id="VSSQ01018132">
    <property type="protein sequence ID" value="MPM61065.1"/>
    <property type="molecule type" value="Genomic_DNA"/>
</dbReference>
<organism evidence="2">
    <name type="scientific">bioreactor metagenome</name>
    <dbReference type="NCBI Taxonomy" id="1076179"/>
    <lineage>
        <taxon>unclassified sequences</taxon>
        <taxon>metagenomes</taxon>
        <taxon>ecological metagenomes</taxon>
    </lineage>
</organism>
<dbReference type="InterPro" id="IPR025745">
    <property type="entry name" value="Mrr-like_N_dom"/>
</dbReference>
<evidence type="ECO:0000259" key="1">
    <source>
        <dbReference type="Pfam" id="PF14338"/>
    </source>
</evidence>
<accession>A0A645B6K1</accession>
<reference evidence="2" key="1">
    <citation type="submission" date="2019-08" db="EMBL/GenBank/DDBJ databases">
        <authorList>
            <person name="Kucharzyk K."/>
            <person name="Murdoch R.W."/>
            <person name="Higgins S."/>
            <person name="Loffler F."/>
        </authorList>
    </citation>
    <scope>NUCLEOTIDE SEQUENCE</scope>
</reference>
<name>A0A645B6K1_9ZZZZ</name>
<dbReference type="Pfam" id="PF14338">
    <property type="entry name" value="Mrr_N"/>
    <property type="match status" value="1"/>
</dbReference>
<evidence type="ECO:0000313" key="2">
    <source>
        <dbReference type="EMBL" id="MPM61065.1"/>
    </source>
</evidence>